<dbReference type="SUPFAM" id="SSF161111">
    <property type="entry name" value="Cation efflux protein transmembrane domain-like"/>
    <property type="match status" value="1"/>
</dbReference>
<name>A0AAF5DFM6_STRER</name>
<dbReference type="InterPro" id="IPR013099">
    <property type="entry name" value="K_chnl_dom"/>
</dbReference>
<dbReference type="PANTHER" id="PTHR11562:SF17">
    <property type="entry name" value="RE54080P-RELATED"/>
    <property type="match status" value="1"/>
</dbReference>
<evidence type="ECO:0000313" key="21">
    <source>
        <dbReference type="WBParaSite" id="TCONS_00011684.p1"/>
    </source>
</evidence>
<dbReference type="PRINTS" id="PR01333">
    <property type="entry name" value="2POREKCHANEL"/>
</dbReference>
<dbReference type="Gene3D" id="1.20.1510.10">
    <property type="entry name" value="Cation efflux protein transmembrane domain"/>
    <property type="match status" value="1"/>
</dbReference>
<dbReference type="GO" id="GO:0005385">
    <property type="term" value="F:zinc ion transmembrane transporter activity"/>
    <property type="evidence" value="ECO:0007669"/>
    <property type="project" value="UniProtKB-ARBA"/>
</dbReference>
<comment type="catalytic activity">
    <reaction evidence="13">
        <text>Zn(2+)(in) + 2 H(+)(out) = Zn(2+)(out) + 2 H(+)(in)</text>
        <dbReference type="Rhea" id="RHEA:72627"/>
        <dbReference type="ChEBI" id="CHEBI:15378"/>
        <dbReference type="ChEBI" id="CHEBI:29105"/>
    </reaction>
</comment>
<feature type="domain" description="Cation efflux protein transmembrane" evidence="17">
    <location>
        <begin position="454"/>
        <end position="660"/>
    </location>
</feature>
<keyword evidence="4 14" id="KW-0812">Transmembrane</keyword>
<feature type="domain" description="Potassium channel" evidence="18">
    <location>
        <begin position="287"/>
        <end position="364"/>
    </location>
</feature>
<dbReference type="InterPro" id="IPR050681">
    <property type="entry name" value="CDF/SLC30A"/>
</dbReference>
<accession>A0AAF5DFM6</accession>
<keyword evidence="10 16" id="KW-0472">Membrane</keyword>
<feature type="domain" description="Cation efflux protein cytoplasmic" evidence="19">
    <location>
        <begin position="664"/>
        <end position="739"/>
    </location>
</feature>
<keyword evidence="5" id="KW-0479">Metal-binding</keyword>
<comment type="similarity">
    <text evidence="14">Belongs to the two pore domain potassium channel (TC 1.A.1.8) family.</text>
</comment>
<dbReference type="SUPFAM" id="SSF81324">
    <property type="entry name" value="Voltage-gated potassium channels"/>
    <property type="match status" value="2"/>
</dbReference>
<keyword evidence="8 16" id="KW-1133">Transmembrane helix</keyword>
<dbReference type="AlphaFoldDB" id="A0AAF5DFM6"/>
<dbReference type="GO" id="GO:0005267">
    <property type="term" value="F:potassium channel activity"/>
    <property type="evidence" value="ECO:0007669"/>
    <property type="project" value="InterPro"/>
</dbReference>
<comment type="similarity">
    <text evidence="2">Belongs to the cation diffusion facilitator (CDF) transporter (TC 2.A.4) family. SLC30A subfamily.</text>
</comment>
<dbReference type="Gene3D" id="1.10.287.70">
    <property type="match status" value="1"/>
</dbReference>
<feature type="transmembrane region" description="Helical" evidence="16">
    <location>
        <begin position="186"/>
        <end position="204"/>
    </location>
</feature>
<dbReference type="WBParaSite" id="TCONS_00011684.p1">
    <property type="protein sequence ID" value="TCONS_00011684.p1"/>
    <property type="gene ID" value="XLOC_006405"/>
</dbReference>
<evidence type="ECO:0000256" key="13">
    <source>
        <dbReference type="ARBA" id="ARBA00048349"/>
    </source>
</evidence>
<evidence type="ECO:0000256" key="2">
    <source>
        <dbReference type="ARBA" id="ARBA00008873"/>
    </source>
</evidence>
<feature type="domain" description="Potassium channel" evidence="18">
    <location>
        <begin position="183"/>
        <end position="239"/>
    </location>
</feature>
<dbReference type="InterPro" id="IPR058533">
    <property type="entry name" value="Cation_efflux_TM"/>
</dbReference>
<evidence type="ECO:0000259" key="17">
    <source>
        <dbReference type="Pfam" id="PF01545"/>
    </source>
</evidence>
<evidence type="ECO:0000256" key="4">
    <source>
        <dbReference type="ARBA" id="ARBA00022692"/>
    </source>
</evidence>
<evidence type="ECO:0000259" key="19">
    <source>
        <dbReference type="Pfam" id="PF16916"/>
    </source>
</evidence>
<feature type="transmembrane region" description="Helical" evidence="16">
    <location>
        <begin position="279"/>
        <end position="298"/>
    </location>
</feature>
<dbReference type="GO" id="GO:0005886">
    <property type="term" value="C:plasma membrane"/>
    <property type="evidence" value="ECO:0007669"/>
    <property type="project" value="TreeGrafter"/>
</dbReference>
<feature type="region of interest" description="Disordered" evidence="15">
    <location>
        <begin position="1"/>
        <end position="20"/>
    </location>
</feature>
<feature type="compositionally biased region" description="Polar residues" evidence="15">
    <location>
        <begin position="1"/>
        <end position="11"/>
    </location>
</feature>
<dbReference type="NCBIfam" id="TIGR01297">
    <property type="entry name" value="CDF"/>
    <property type="match status" value="1"/>
</dbReference>
<dbReference type="InterPro" id="IPR027470">
    <property type="entry name" value="Cation_efflux_CTD"/>
</dbReference>
<reference evidence="21" key="1">
    <citation type="submission" date="2024-02" db="UniProtKB">
        <authorList>
            <consortium name="WormBaseParasite"/>
        </authorList>
    </citation>
    <scope>IDENTIFICATION</scope>
</reference>
<feature type="transmembrane region" description="Helical" evidence="16">
    <location>
        <begin position="453"/>
        <end position="475"/>
    </location>
</feature>
<keyword evidence="7" id="KW-0864">Zinc transport</keyword>
<feature type="transmembrane region" description="Helical" evidence="16">
    <location>
        <begin position="216"/>
        <end position="236"/>
    </location>
</feature>
<evidence type="ECO:0000256" key="14">
    <source>
        <dbReference type="RuleBase" id="RU003857"/>
    </source>
</evidence>
<dbReference type="PANTHER" id="PTHR11562">
    <property type="entry name" value="CATION EFFLUX PROTEIN/ ZINC TRANSPORTER"/>
    <property type="match status" value="1"/>
</dbReference>
<dbReference type="Pfam" id="PF16916">
    <property type="entry name" value="ZT_dimer"/>
    <property type="match status" value="1"/>
</dbReference>
<dbReference type="GO" id="GO:0010043">
    <property type="term" value="P:response to zinc ion"/>
    <property type="evidence" value="ECO:0007669"/>
    <property type="project" value="TreeGrafter"/>
</dbReference>
<keyword evidence="9 14" id="KW-0406">Ion transport</keyword>
<dbReference type="InterPro" id="IPR002524">
    <property type="entry name" value="Cation_efflux"/>
</dbReference>
<protein>
    <submittedName>
        <fullName evidence="21">Ion_trans_2 domain-containing protein</fullName>
    </submittedName>
</protein>
<evidence type="ECO:0000256" key="6">
    <source>
        <dbReference type="ARBA" id="ARBA00022833"/>
    </source>
</evidence>
<keyword evidence="11 14" id="KW-0407">Ion channel</keyword>
<evidence type="ECO:0000256" key="15">
    <source>
        <dbReference type="SAM" id="MobiDB-lite"/>
    </source>
</evidence>
<keyword evidence="20" id="KW-1185">Reference proteome</keyword>
<dbReference type="InterPro" id="IPR027469">
    <property type="entry name" value="Cation_efflux_TMD_sf"/>
</dbReference>
<organism evidence="20 21">
    <name type="scientific">Strongyloides stercoralis</name>
    <name type="common">Threadworm</name>
    <dbReference type="NCBI Taxonomy" id="6248"/>
    <lineage>
        <taxon>Eukaryota</taxon>
        <taxon>Metazoa</taxon>
        <taxon>Ecdysozoa</taxon>
        <taxon>Nematoda</taxon>
        <taxon>Chromadorea</taxon>
        <taxon>Rhabditida</taxon>
        <taxon>Tylenchina</taxon>
        <taxon>Panagrolaimomorpha</taxon>
        <taxon>Strongyloidoidea</taxon>
        <taxon>Strongyloididae</taxon>
        <taxon>Strongyloides</taxon>
    </lineage>
</organism>
<dbReference type="Pfam" id="PF01545">
    <property type="entry name" value="Cation_efflux"/>
    <property type="match status" value="1"/>
</dbReference>
<proteinExistence type="inferred from homology"/>
<dbReference type="InterPro" id="IPR036837">
    <property type="entry name" value="Cation_efflux_CTD_sf"/>
</dbReference>
<dbReference type="GO" id="GO:0030658">
    <property type="term" value="C:transport vesicle membrane"/>
    <property type="evidence" value="ECO:0007669"/>
    <property type="project" value="UniProtKB-SubCell"/>
</dbReference>
<evidence type="ECO:0000256" key="1">
    <source>
        <dbReference type="ARBA" id="ARBA00004638"/>
    </source>
</evidence>
<comment type="subcellular location">
    <subcellularLocation>
        <location evidence="1">Cytoplasmic vesicle</location>
        <location evidence="1">Secretory vesicle membrane</location>
        <topology evidence="1">Multi-pass membrane protein</topology>
    </subcellularLocation>
</comment>
<keyword evidence="3 14" id="KW-0813">Transport</keyword>
<evidence type="ECO:0000256" key="11">
    <source>
        <dbReference type="ARBA" id="ARBA00023303"/>
    </source>
</evidence>
<feature type="transmembrane region" description="Helical" evidence="16">
    <location>
        <begin position="342"/>
        <end position="363"/>
    </location>
</feature>
<evidence type="ECO:0000259" key="18">
    <source>
        <dbReference type="Pfam" id="PF07885"/>
    </source>
</evidence>
<evidence type="ECO:0000256" key="7">
    <source>
        <dbReference type="ARBA" id="ARBA00022906"/>
    </source>
</evidence>
<evidence type="ECO:0000256" key="10">
    <source>
        <dbReference type="ARBA" id="ARBA00023136"/>
    </source>
</evidence>
<dbReference type="GO" id="GO:0046872">
    <property type="term" value="F:metal ion binding"/>
    <property type="evidence" value="ECO:0007669"/>
    <property type="project" value="UniProtKB-KW"/>
</dbReference>
<dbReference type="Proteomes" id="UP000035681">
    <property type="component" value="Unplaced"/>
</dbReference>
<keyword evidence="6" id="KW-0862">Zinc</keyword>
<evidence type="ECO:0000256" key="9">
    <source>
        <dbReference type="ARBA" id="ARBA00023065"/>
    </source>
</evidence>
<dbReference type="SUPFAM" id="SSF160240">
    <property type="entry name" value="Cation efflux protein cytoplasmic domain-like"/>
    <property type="match status" value="1"/>
</dbReference>
<dbReference type="InterPro" id="IPR003280">
    <property type="entry name" value="2pore_dom_K_chnl"/>
</dbReference>
<feature type="transmembrane region" description="Helical" evidence="16">
    <location>
        <begin position="602"/>
        <end position="625"/>
    </location>
</feature>
<feature type="transmembrane region" description="Helical" evidence="16">
    <location>
        <begin position="524"/>
        <end position="543"/>
    </location>
</feature>
<evidence type="ECO:0000256" key="8">
    <source>
        <dbReference type="ARBA" id="ARBA00022989"/>
    </source>
</evidence>
<evidence type="ECO:0000313" key="20">
    <source>
        <dbReference type="Proteomes" id="UP000035681"/>
    </source>
</evidence>
<feature type="transmembrane region" description="Helical" evidence="16">
    <location>
        <begin position="310"/>
        <end position="330"/>
    </location>
</feature>
<feature type="transmembrane region" description="Helical" evidence="16">
    <location>
        <begin position="487"/>
        <end position="504"/>
    </location>
</feature>
<evidence type="ECO:0000256" key="16">
    <source>
        <dbReference type="SAM" id="Phobius"/>
    </source>
</evidence>
<keyword evidence="12" id="KW-0968">Cytoplasmic vesicle</keyword>
<feature type="transmembrane region" description="Helical" evidence="16">
    <location>
        <begin position="87"/>
        <end position="108"/>
    </location>
</feature>
<dbReference type="FunFam" id="1.20.1510.10:FF:000002">
    <property type="entry name" value="zinc transporter 3 isoform X1"/>
    <property type="match status" value="1"/>
</dbReference>
<evidence type="ECO:0000256" key="5">
    <source>
        <dbReference type="ARBA" id="ARBA00022723"/>
    </source>
</evidence>
<evidence type="ECO:0000256" key="12">
    <source>
        <dbReference type="ARBA" id="ARBA00023329"/>
    </source>
</evidence>
<evidence type="ECO:0000256" key="3">
    <source>
        <dbReference type="ARBA" id="ARBA00022448"/>
    </source>
</evidence>
<dbReference type="Pfam" id="PF07885">
    <property type="entry name" value="Ion_trans_2"/>
    <property type="match status" value="2"/>
</dbReference>
<feature type="transmembrane region" description="Helical" evidence="16">
    <location>
        <begin position="631"/>
        <end position="651"/>
    </location>
</feature>
<sequence length="752" mass="85518">MESLLVQTSIKKSSEEKNTPLMSPILSNSYRQLSPEDDLKFRNNNSQLFYNSPHMLIRMRPENIKSKNVSEKIDQYIETYDVIKFRLYIYFNTVLIFLLIGAAIFYSLEGSISIEKEQEYNNRCKLERSQIQEKVKKEIEYLAYSEQDKTIYQVFLDNELSKKIQDLVIEMDQCHRNLNITKTQELSFVKSFSFVYSIMSTVGYGDVVPLTISGKLFLVLFSIITIPCFITFYIEFSEIITIKLIKIQKKLTTKIEIIGKEISSTTLLKDQETYQMSKAVISLLAFVVVILITCLLHYQIVKDTPAKEDFVSSLMFVFESIALIGLGYNVPEDTIKYIFIELPFIIIGVSFFGLYINIIVNFLRHTLPTFISKKYPIKGFGPSSETHFVDYILKRRKVKITDITKTDSLINNDCLDSRSNYGSNLSHVSSESDFHCHSLTTLENNTNKRAQKVLIFSLIICTTFMIIEVIGGILAQSLAIVTDAAHLLTDVASMLISLFSIYVATRPKSKTMSFGWHRAEVVGAFISVFMIWIVTGILVYLAIQRILTHEYEVDGKIMSITAVLFIGGHSHSHLGESSHTHEDSIDNHLHNKSSQNINVRAAFIHVIGDLIQSVGVLVAALIILYNPEWAIMDPICTLFFSLIVLCTTLYITKDALMVLLEGIPSQIDFSVVLNDLGSLFGVVKVHDLRIWSLTMDKIAISVHLEVDDQADQQEILRQTTILLKKKYNAVECTVQIEKYQLNSADCLRCATP</sequence>